<dbReference type="Pfam" id="PF02415">
    <property type="entry name" value="Chlam_PMP"/>
    <property type="match status" value="2"/>
</dbReference>
<dbReference type="InterPro" id="IPR003368">
    <property type="entry name" value="POMP_repeat"/>
</dbReference>
<accession>A0A532UYH7</accession>
<dbReference type="PROSITE" id="PS51257">
    <property type="entry name" value="PROKAR_LIPOPROTEIN"/>
    <property type="match status" value="1"/>
</dbReference>
<evidence type="ECO:0000256" key="4">
    <source>
        <dbReference type="ARBA" id="ARBA00022525"/>
    </source>
</evidence>
<evidence type="ECO:0000313" key="11">
    <source>
        <dbReference type="EMBL" id="TKJ39962.1"/>
    </source>
</evidence>
<evidence type="ECO:0000256" key="3">
    <source>
        <dbReference type="ARBA" id="ARBA00004613"/>
    </source>
</evidence>
<evidence type="ECO:0000259" key="9">
    <source>
        <dbReference type="Pfam" id="PF13229"/>
    </source>
</evidence>
<evidence type="ECO:0000256" key="7">
    <source>
        <dbReference type="ARBA" id="ARBA00023237"/>
    </source>
</evidence>
<dbReference type="InterPro" id="IPR006626">
    <property type="entry name" value="PbH1"/>
</dbReference>
<evidence type="ECO:0000256" key="8">
    <source>
        <dbReference type="SAM" id="SignalP"/>
    </source>
</evidence>
<sequence length="1228" mass="132219">MKRSFSILALIILLSCSNIFAETITVSGDVSGTWSADTVLVVGEVRVPQEQTLTIEPGVEIIFQGHYKLIVDTLATLLAVGTEQDSILFTAADTSVGWHGVRFYASGDTSVFAYCLIKNGSAFENYIPYEDSHGGAIYLRSTDIHLHNCYLTQNRAERWGGGIYANDQSSITIQDCIFTENTCVNNSYTVRGGAIFADETMLNIHGSDFIENLLSGHGGTTSGGAIDCIEVELVVDNCIFLNNDAITVYANPNGGAIATSTSVARINNCYFEGNSAPDGSGGAIKCYGETVINNCMFFENSTWRGGGISCAGNTAIEGCIFSDNTTESWGGAIRSEYQANTSILNCTVSRNTTGGNDPGAICTGNYSSLDVKNAIVEGNVNGGIRINGLATINIDFCDIYNNTGGNISGNPPPMTTVFFEDPLFIDPDNRNFNIQAGSPCIDRGDPRLFDPDSTRSDIGVHYFDYTDRVRITGNCFLQNQIQHQGTRILFQANSGGAITDSSFTTSNSSYQVFIFPGIYDIFFTHIGYEDSSILNYNCGEPIVIPEVRLRYLPGSIHISGPISGLMETQTYFVDGDISVQEGDSLTIESGSILIFCGAYEFDVDGYLLAAGTMQDSIKFIPHEVVYGWEGIDFNNSASDNCKLEYCFIEGSLSSGIHCEDASPTIAHCSIANNLSDGYGAGIRCDYADPYIYECLIYQNSAIIGDGRGGGISCYYSYPLIENCILIGNNANSQGGGIYCGFSDPDINGCILSNNESLIMYGGGISCEFGSASINNSIFYGNNADLRGGGINTFHNDLTMNDCAISNNYVRGTNDWSGGGGLYLFQNEITISNCIISMNSAGTYGGGISCRQTDILVIDNCLVCFNSAEGAGSGIRCNANCRFHLNNSNVVDNLGQGSGLSFGSTSITANNVSSIFWGNEPEQISQNIYMPVNPLVTYSDVQDTLWPGIGNINEDPLFVNPALNDYRLQWGSPCIDSGDPSQYYNDPDSTRADMGAFYYDQSVPVRILLSPHEIPYLIEPEGGTMDYTIQGTNIYQSSHDVTIWCDVELPDSAIYGPVLGPVTITIEPGQTVERFRTQTVPAAAPMGVYHYNAYAVVDQDTSKDSFMFGKLGTIAGGSDSWGNAGDPLIEIGGGNTPALQETHVVVENYPNPFNVTTVISFSLPVASLVKLEVFDINGRNVGFGESDLQWYLPGTHQITFDGSGLASGIYIYHLTAGEFSASGKMVLMK</sequence>
<dbReference type="GO" id="GO:0009279">
    <property type="term" value="C:cell outer membrane"/>
    <property type="evidence" value="ECO:0007669"/>
    <property type="project" value="UniProtKB-SubCell"/>
</dbReference>
<comment type="subcellular location">
    <subcellularLocation>
        <location evidence="1">Cell envelope</location>
    </subcellularLocation>
    <subcellularLocation>
        <location evidence="2">Cell outer membrane</location>
    </subcellularLocation>
    <subcellularLocation>
        <location evidence="3">Secreted</location>
    </subcellularLocation>
</comment>
<dbReference type="Gene3D" id="2.160.20.10">
    <property type="entry name" value="Single-stranded right-handed beta-helix, Pectin lyase-like"/>
    <property type="match status" value="2"/>
</dbReference>
<gene>
    <name evidence="11" type="ORF">CEE37_09505</name>
</gene>
<evidence type="ECO:0008006" key="13">
    <source>
        <dbReference type="Google" id="ProtNLM"/>
    </source>
</evidence>
<dbReference type="PANTHER" id="PTHR11319">
    <property type="entry name" value="G PROTEIN-COUPLED RECEPTOR-RELATED"/>
    <property type="match status" value="1"/>
</dbReference>
<feature type="domain" description="Secretion system C-terminal sorting" evidence="10">
    <location>
        <begin position="1148"/>
        <end position="1224"/>
    </location>
</feature>
<dbReference type="InterPro" id="IPR011050">
    <property type="entry name" value="Pectin_lyase_fold/virulence"/>
</dbReference>
<dbReference type="InterPro" id="IPR039448">
    <property type="entry name" value="Beta_helix"/>
</dbReference>
<dbReference type="Proteomes" id="UP000319619">
    <property type="component" value="Unassembled WGS sequence"/>
</dbReference>
<organism evidence="11 12">
    <name type="scientific">candidate division LCP-89 bacterium B3_LCP</name>
    <dbReference type="NCBI Taxonomy" id="2012998"/>
    <lineage>
        <taxon>Bacteria</taxon>
        <taxon>Pseudomonadati</taxon>
        <taxon>Bacteria division LCP-89</taxon>
    </lineage>
</organism>
<keyword evidence="6" id="KW-0472">Membrane</keyword>
<dbReference type="Pfam" id="PF13229">
    <property type="entry name" value="Beta_helix"/>
    <property type="match status" value="1"/>
</dbReference>
<dbReference type="SMART" id="SM00710">
    <property type="entry name" value="PbH1"/>
    <property type="match status" value="11"/>
</dbReference>
<evidence type="ECO:0000256" key="1">
    <source>
        <dbReference type="ARBA" id="ARBA00004196"/>
    </source>
</evidence>
<dbReference type="EMBL" id="NJBN01000006">
    <property type="protein sequence ID" value="TKJ39962.1"/>
    <property type="molecule type" value="Genomic_DNA"/>
</dbReference>
<dbReference type="InterPro" id="IPR012334">
    <property type="entry name" value="Pectin_lyas_fold"/>
</dbReference>
<dbReference type="Gene3D" id="2.60.40.3880">
    <property type="match status" value="1"/>
</dbReference>
<dbReference type="AlphaFoldDB" id="A0A532UYH7"/>
<evidence type="ECO:0000256" key="6">
    <source>
        <dbReference type="ARBA" id="ARBA00023136"/>
    </source>
</evidence>
<feature type="signal peptide" evidence="8">
    <location>
        <begin position="1"/>
        <end position="21"/>
    </location>
</feature>
<dbReference type="NCBIfam" id="TIGR04183">
    <property type="entry name" value="Por_Secre_tail"/>
    <property type="match status" value="1"/>
</dbReference>
<dbReference type="Pfam" id="PF18962">
    <property type="entry name" value="Por_Secre_tail"/>
    <property type="match status" value="1"/>
</dbReference>
<dbReference type="PANTHER" id="PTHR11319:SF35">
    <property type="entry name" value="OUTER MEMBRANE PROTEIN PMPC-RELATED"/>
    <property type="match status" value="1"/>
</dbReference>
<evidence type="ECO:0000313" key="12">
    <source>
        <dbReference type="Proteomes" id="UP000319619"/>
    </source>
</evidence>
<reference evidence="11 12" key="1">
    <citation type="submission" date="2017-06" db="EMBL/GenBank/DDBJ databases">
        <title>Novel microbial phyla capable of carbon fixation and sulfur reduction in deep-sea sediments.</title>
        <authorList>
            <person name="Huang J."/>
            <person name="Baker B."/>
            <person name="Wang Y."/>
        </authorList>
    </citation>
    <scope>NUCLEOTIDE SEQUENCE [LARGE SCALE GENOMIC DNA]</scope>
    <source>
        <strain evidence="11">B3_LCP</strain>
    </source>
</reference>
<dbReference type="SUPFAM" id="SSF51126">
    <property type="entry name" value="Pectin lyase-like"/>
    <property type="match status" value="4"/>
</dbReference>
<dbReference type="GO" id="GO:0005576">
    <property type="term" value="C:extracellular region"/>
    <property type="evidence" value="ECO:0007669"/>
    <property type="project" value="UniProtKB-SubCell"/>
</dbReference>
<feature type="domain" description="Right handed beta helix" evidence="9">
    <location>
        <begin position="630"/>
        <end position="794"/>
    </location>
</feature>
<evidence type="ECO:0000256" key="2">
    <source>
        <dbReference type="ARBA" id="ARBA00004442"/>
    </source>
</evidence>
<comment type="caution">
    <text evidence="11">The sequence shown here is derived from an EMBL/GenBank/DDBJ whole genome shotgun (WGS) entry which is preliminary data.</text>
</comment>
<feature type="chain" id="PRO_5021844775" description="Secretion system C-terminal sorting domain-containing protein" evidence="8">
    <location>
        <begin position="22"/>
        <end position="1228"/>
    </location>
</feature>
<dbReference type="InterPro" id="IPR026444">
    <property type="entry name" value="Secre_tail"/>
</dbReference>
<protein>
    <recommendedName>
        <fullName evidence="13">Secretion system C-terminal sorting domain-containing protein</fullName>
    </recommendedName>
</protein>
<keyword evidence="5 8" id="KW-0732">Signal</keyword>
<keyword evidence="7" id="KW-0998">Cell outer membrane</keyword>
<keyword evidence="4" id="KW-0964">Secreted</keyword>
<name>A0A532UYH7_UNCL8</name>
<evidence type="ECO:0000259" key="10">
    <source>
        <dbReference type="Pfam" id="PF18962"/>
    </source>
</evidence>
<proteinExistence type="predicted"/>
<evidence type="ECO:0000256" key="5">
    <source>
        <dbReference type="ARBA" id="ARBA00022729"/>
    </source>
</evidence>